<dbReference type="GO" id="GO:0055085">
    <property type="term" value="P:transmembrane transport"/>
    <property type="evidence" value="ECO:0007669"/>
    <property type="project" value="InterPro"/>
</dbReference>
<evidence type="ECO:0000256" key="3">
    <source>
        <dbReference type="ARBA" id="ARBA00022475"/>
    </source>
</evidence>
<evidence type="ECO:0000256" key="2">
    <source>
        <dbReference type="ARBA" id="ARBA00022448"/>
    </source>
</evidence>
<feature type="transmembrane region" description="Helical" evidence="7">
    <location>
        <begin position="259"/>
        <end position="281"/>
    </location>
</feature>
<dbReference type="Proteomes" id="UP001145094">
    <property type="component" value="Unassembled WGS sequence"/>
</dbReference>
<dbReference type="CDD" id="cd06261">
    <property type="entry name" value="TM_PBP2"/>
    <property type="match status" value="1"/>
</dbReference>
<feature type="transmembrane region" description="Helical" evidence="7">
    <location>
        <begin position="75"/>
        <end position="94"/>
    </location>
</feature>
<dbReference type="SUPFAM" id="SSF161098">
    <property type="entry name" value="MetI-like"/>
    <property type="match status" value="1"/>
</dbReference>
<dbReference type="SUPFAM" id="SSF160964">
    <property type="entry name" value="MalF N-terminal region-like"/>
    <property type="match status" value="1"/>
</dbReference>
<dbReference type="PROSITE" id="PS50928">
    <property type="entry name" value="ABC_TM1"/>
    <property type="match status" value="1"/>
</dbReference>
<evidence type="ECO:0000256" key="1">
    <source>
        <dbReference type="ARBA" id="ARBA00004651"/>
    </source>
</evidence>
<organism evidence="9 10">
    <name type="scientific">Sellimonas catena</name>
    <dbReference type="NCBI Taxonomy" id="2994035"/>
    <lineage>
        <taxon>Bacteria</taxon>
        <taxon>Bacillati</taxon>
        <taxon>Bacillota</taxon>
        <taxon>Clostridia</taxon>
        <taxon>Lachnospirales</taxon>
        <taxon>Lachnospiraceae</taxon>
        <taxon>Sellimonas</taxon>
    </lineage>
</organism>
<evidence type="ECO:0000256" key="5">
    <source>
        <dbReference type="ARBA" id="ARBA00022989"/>
    </source>
</evidence>
<comment type="subcellular location">
    <subcellularLocation>
        <location evidence="1 7">Cell membrane</location>
        <topology evidence="1 7">Multi-pass membrane protein</topology>
    </subcellularLocation>
</comment>
<comment type="similarity">
    <text evidence="7">Belongs to the binding-protein-dependent transport system permease family.</text>
</comment>
<feature type="transmembrane region" description="Helical" evidence="7">
    <location>
        <begin position="200"/>
        <end position="221"/>
    </location>
</feature>
<keyword evidence="4 7" id="KW-0812">Transmembrane</keyword>
<dbReference type="Gene3D" id="1.10.3720.10">
    <property type="entry name" value="MetI-like"/>
    <property type="match status" value="1"/>
</dbReference>
<proteinExistence type="inferred from homology"/>
<dbReference type="PANTHER" id="PTHR30193">
    <property type="entry name" value="ABC TRANSPORTER PERMEASE PROTEIN"/>
    <property type="match status" value="1"/>
</dbReference>
<dbReference type="InterPro" id="IPR035906">
    <property type="entry name" value="MetI-like_sf"/>
</dbReference>
<feature type="domain" description="ABC transmembrane type-1" evidence="8">
    <location>
        <begin position="69"/>
        <end position="280"/>
    </location>
</feature>
<accession>A0A9W6FGW8</accession>
<evidence type="ECO:0000259" key="8">
    <source>
        <dbReference type="PROSITE" id="PS50928"/>
    </source>
</evidence>
<dbReference type="PANTHER" id="PTHR30193:SF1">
    <property type="entry name" value="ABC TRANSPORTER PERMEASE PROTEIN YESP-RELATED"/>
    <property type="match status" value="1"/>
</dbReference>
<dbReference type="InterPro" id="IPR051393">
    <property type="entry name" value="ABC_transporter_permease"/>
</dbReference>
<evidence type="ECO:0000313" key="10">
    <source>
        <dbReference type="Proteomes" id="UP001145094"/>
    </source>
</evidence>
<reference evidence="9" key="1">
    <citation type="submission" date="2022-11" db="EMBL/GenBank/DDBJ databases">
        <title>Draft genome sequence of Sellimonas catena strain 18CBH55.</title>
        <authorList>
            <person name="Hisatomi A."/>
            <person name="Ohkuma M."/>
            <person name="Sakamoto M."/>
        </authorList>
    </citation>
    <scope>NUCLEOTIDE SEQUENCE</scope>
    <source>
        <strain evidence="9">18CBH55</strain>
    </source>
</reference>
<dbReference type="Pfam" id="PF00528">
    <property type="entry name" value="BPD_transp_1"/>
    <property type="match status" value="1"/>
</dbReference>
<dbReference type="InterPro" id="IPR000515">
    <property type="entry name" value="MetI-like"/>
</dbReference>
<keyword evidence="6 7" id="KW-0472">Membrane</keyword>
<keyword evidence="5 7" id="KW-1133">Transmembrane helix</keyword>
<evidence type="ECO:0000256" key="4">
    <source>
        <dbReference type="ARBA" id="ARBA00022692"/>
    </source>
</evidence>
<dbReference type="GO" id="GO:0005886">
    <property type="term" value="C:plasma membrane"/>
    <property type="evidence" value="ECO:0007669"/>
    <property type="project" value="UniProtKB-SubCell"/>
</dbReference>
<keyword evidence="3" id="KW-1003">Cell membrane</keyword>
<comment type="caution">
    <text evidence="9">The sequence shown here is derived from an EMBL/GenBank/DDBJ whole genome shotgun (WGS) entry which is preliminary data.</text>
</comment>
<sequence length="307" mass="34473">MKKFKWKTVTPYLFILPWIIGFLVFTLGPLIFSLCISFFDWPVVGERTFVGLGNYIEMFTQDKQVLKSLTISIKYAAIFVPLNICIALFLAMLISQPLKGIKVYRTIFYIPAVVSGVATSVIWSWVLNSDYGVLNYLLSLIGIEGPNWLVDPAWAILAVVIVSAFGVGTMMLVFYTNIKGISAELYEAAALDGAGPVRQFFSITLPIITPTLLFNLITSIISSFQQVTLVMLLTGGGPMKSTYFYGLMTYNNAFRHHKLGYASANAWVMFIIILCLTALVFKSSSMWVFYENEMNSGSKKKKKRRKK</sequence>
<reference evidence="9" key="2">
    <citation type="submission" date="2022-11" db="EMBL/GenBank/DDBJ databases">
        <title>Draft genome sequence of Sellimonas catena strain 18CBH55.</title>
        <authorList>
            <person name="Atsushi H."/>
            <person name="Moriya O."/>
            <person name="Mitsuo S."/>
        </authorList>
    </citation>
    <scope>NUCLEOTIDE SEQUENCE</scope>
    <source>
        <strain evidence="9">18CBH55</strain>
    </source>
</reference>
<dbReference type="EMBL" id="BSCH01000003">
    <property type="protein sequence ID" value="GLG89258.1"/>
    <property type="molecule type" value="Genomic_DNA"/>
</dbReference>
<feature type="transmembrane region" description="Helical" evidence="7">
    <location>
        <begin position="106"/>
        <end position="126"/>
    </location>
</feature>
<gene>
    <name evidence="9" type="primary">togM_2</name>
    <name evidence="9" type="ORF">Selli2_06850</name>
</gene>
<keyword evidence="2 7" id="KW-0813">Transport</keyword>
<evidence type="ECO:0000256" key="7">
    <source>
        <dbReference type="RuleBase" id="RU363032"/>
    </source>
</evidence>
<dbReference type="RefSeq" id="WP_281844488.1">
    <property type="nucleotide sequence ID" value="NZ_BSCH01000003.1"/>
</dbReference>
<reference evidence="9" key="3">
    <citation type="journal article" date="2023" name="Int. J. Syst. Evol. Microbiol.">
        <title>Sellimonas catena sp. nov., isolated from human faeces.</title>
        <authorList>
            <person name="Hisatomi A."/>
            <person name="Ohkuma M."/>
            <person name="Sakamoto M."/>
        </authorList>
    </citation>
    <scope>NUCLEOTIDE SEQUENCE</scope>
    <source>
        <strain evidence="9">18CBH55</strain>
    </source>
</reference>
<evidence type="ECO:0000256" key="6">
    <source>
        <dbReference type="ARBA" id="ARBA00023136"/>
    </source>
</evidence>
<name>A0A9W6FGW8_9FIRM</name>
<dbReference type="AlphaFoldDB" id="A0A9W6FGW8"/>
<evidence type="ECO:0000313" key="9">
    <source>
        <dbReference type="EMBL" id="GLG89258.1"/>
    </source>
</evidence>
<protein>
    <submittedName>
        <fullName evidence="9">Sugar ABC transporter permease</fullName>
    </submittedName>
</protein>
<feature type="transmembrane region" description="Helical" evidence="7">
    <location>
        <begin position="153"/>
        <end position="175"/>
    </location>
</feature>
<feature type="transmembrane region" description="Helical" evidence="7">
    <location>
        <begin position="12"/>
        <end position="39"/>
    </location>
</feature>